<keyword evidence="5" id="KW-1185">Reference proteome</keyword>
<feature type="compositionally biased region" description="Polar residues" evidence="1">
    <location>
        <begin position="877"/>
        <end position="886"/>
    </location>
</feature>
<dbReference type="AlphaFoldDB" id="A0A199NW43"/>
<dbReference type="SUPFAM" id="SSF50998">
    <property type="entry name" value="Quinoprotein alcohol dehydrogenase-like"/>
    <property type="match status" value="1"/>
</dbReference>
<dbReference type="GeneID" id="61263106"/>
<reference evidence="3 5" key="3">
    <citation type="submission" date="2016-06" db="EMBL/GenBank/DDBJ databases">
        <title>Identification of putative biosynthetic pathways for the production of bioactive secondary metabolites by the marine actinomycete Kocuria kristinae RUTW2-3.</title>
        <authorList>
            <person name="Waterworth S.C."/>
            <person name="Walmsley T.A."/>
            <person name="Matongo T."/>
            <person name="Davies-Coleman M.T."/>
            <person name="Dorrington R.A."/>
        </authorList>
    </citation>
    <scope>NUCLEOTIDE SEQUENCE [LARGE SCALE GENOMIC DNA]</scope>
    <source>
        <strain evidence="5">RuSp02-3</strain>
        <strain evidence="3">RUTW2-3</strain>
    </source>
</reference>
<reference evidence="4 6" key="4">
    <citation type="submission" date="2020-12" db="EMBL/GenBank/DDBJ databases">
        <title>FDA dAtabase for Regulatory Grade micrObial Sequences (FDA-ARGOS): Supporting development and validation of Infectious Disease Dx tests.</title>
        <authorList>
            <person name="Sproer C."/>
            <person name="Gronow S."/>
            <person name="Severitt S."/>
            <person name="Schroder I."/>
            <person name="Tallon L."/>
            <person name="Sadzewicz L."/>
            <person name="Zhao X."/>
            <person name="Boylan J."/>
            <person name="Ott S."/>
            <person name="Bowen H."/>
            <person name="Vavikolanu K."/>
            <person name="Mehta A."/>
            <person name="Aluvathingal J."/>
            <person name="Nadendla S."/>
            <person name="Lowell S."/>
            <person name="Myers T."/>
            <person name="Yan Y."/>
            <person name="Sichtig H."/>
        </authorList>
    </citation>
    <scope>NUCLEOTIDE SEQUENCE [LARGE SCALE GENOMIC DNA]</scope>
    <source>
        <strain evidence="4 6">FDAARGOS_864</strain>
    </source>
</reference>
<dbReference type="NCBIfam" id="NF040941">
    <property type="entry name" value="GGGWT_bact"/>
    <property type="match status" value="1"/>
</dbReference>
<reference evidence="3" key="1">
    <citation type="submission" date="2016-04" db="EMBL/GenBank/DDBJ databases">
        <authorList>
            <person name="Evans L.H."/>
            <person name="Alamgir A."/>
            <person name="Owens N."/>
            <person name="Weber N.D."/>
            <person name="Virtaneva K."/>
            <person name="Barbian K."/>
            <person name="Babar A."/>
            <person name="Rosenke K."/>
        </authorList>
    </citation>
    <scope>NUCLEOTIDE SEQUENCE [LARGE SCALE GENOMIC DNA]</scope>
    <source>
        <strain evidence="3">RUTW2-3</strain>
    </source>
</reference>
<dbReference type="EMBL" id="CP065738">
    <property type="protein sequence ID" value="QPT53034.1"/>
    <property type="molecule type" value="Genomic_DNA"/>
</dbReference>
<dbReference type="InterPro" id="IPR011047">
    <property type="entry name" value="Quinoprotein_ADH-like_sf"/>
</dbReference>
<dbReference type="PROSITE" id="PS51406">
    <property type="entry name" value="FIBRINOGEN_C_2"/>
    <property type="match status" value="1"/>
</dbReference>
<feature type="region of interest" description="Disordered" evidence="1">
    <location>
        <begin position="322"/>
        <end position="351"/>
    </location>
</feature>
<dbReference type="PROSITE" id="PS51318">
    <property type="entry name" value="TAT"/>
    <property type="match status" value="1"/>
</dbReference>
<dbReference type="InterPro" id="IPR036056">
    <property type="entry name" value="Fibrinogen-like_C"/>
</dbReference>
<evidence type="ECO:0000259" key="2">
    <source>
        <dbReference type="PROSITE" id="PS51406"/>
    </source>
</evidence>
<feature type="region of interest" description="Disordered" evidence="1">
    <location>
        <begin position="820"/>
        <end position="936"/>
    </location>
</feature>
<evidence type="ECO:0000313" key="6">
    <source>
        <dbReference type="Proteomes" id="UP000594975"/>
    </source>
</evidence>
<dbReference type="InterPro" id="IPR006311">
    <property type="entry name" value="TAT_signal"/>
</dbReference>
<protein>
    <submittedName>
        <fullName evidence="4">Fibrinogen</fullName>
    </submittedName>
</protein>
<dbReference type="Gene3D" id="2.60.120.260">
    <property type="entry name" value="Galactose-binding domain-like"/>
    <property type="match status" value="1"/>
</dbReference>
<name>A0A199NW43_9MICC</name>
<feature type="compositionally biased region" description="Polar residues" evidence="1">
    <location>
        <begin position="906"/>
        <end position="917"/>
    </location>
</feature>
<evidence type="ECO:0000313" key="3">
    <source>
        <dbReference type="EMBL" id="OAX52941.1"/>
    </source>
</evidence>
<evidence type="ECO:0000313" key="4">
    <source>
        <dbReference type="EMBL" id="QPT53034.1"/>
    </source>
</evidence>
<reference evidence="5" key="2">
    <citation type="submission" date="2016-04" db="EMBL/GenBank/DDBJ databases">
        <authorList>
            <person name="Waterworth S."/>
            <person name="Matcher G."/>
        </authorList>
    </citation>
    <scope>NUCLEOTIDE SEQUENCE [LARGE SCALE GENOMIC DNA]</scope>
    <source>
        <strain evidence="5">RuSp02-3</strain>
    </source>
</reference>
<organism evidence="3 5">
    <name type="scientific">Rothia kristinae</name>
    <dbReference type="NCBI Taxonomy" id="37923"/>
    <lineage>
        <taxon>Bacteria</taxon>
        <taxon>Bacillati</taxon>
        <taxon>Actinomycetota</taxon>
        <taxon>Actinomycetes</taxon>
        <taxon>Micrococcales</taxon>
        <taxon>Micrococcaceae</taxon>
        <taxon>Rothia</taxon>
    </lineage>
</organism>
<dbReference type="KEGG" id="rkr:I6G21_06890"/>
<feature type="compositionally biased region" description="Basic residues" evidence="1">
    <location>
        <begin position="1"/>
        <end position="11"/>
    </location>
</feature>
<dbReference type="SUPFAM" id="SSF56496">
    <property type="entry name" value="Fibrinogen C-terminal domain-like"/>
    <property type="match status" value="1"/>
</dbReference>
<feature type="region of interest" description="Disordered" evidence="1">
    <location>
        <begin position="1"/>
        <end position="22"/>
    </location>
</feature>
<evidence type="ECO:0000256" key="1">
    <source>
        <dbReference type="SAM" id="MobiDB-lite"/>
    </source>
</evidence>
<proteinExistence type="predicted"/>
<dbReference type="RefSeq" id="WP_055684365.1">
    <property type="nucleotide sequence ID" value="NZ_CP065738.1"/>
</dbReference>
<dbReference type="Proteomes" id="UP000053171">
    <property type="component" value="Unassembled WGS sequence"/>
</dbReference>
<feature type="domain" description="Fibrinogen C-terminal" evidence="2">
    <location>
        <begin position="55"/>
        <end position="112"/>
    </location>
</feature>
<dbReference type="EMBL" id="LJBJ02000001">
    <property type="protein sequence ID" value="OAX52941.1"/>
    <property type="molecule type" value="Genomic_DNA"/>
</dbReference>
<gene>
    <name evidence="3" type="ORF">AN277_0200830</name>
    <name evidence="4" type="ORF">I6G21_06890</name>
</gene>
<dbReference type="Pfam" id="PF17164">
    <property type="entry name" value="DUF5122"/>
    <property type="match status" value="1"/>
</dbReference>
<dbReference type="InterPro" id="IPR002181">
    <property type="entry name" value="Fibrinogen_a/b/g_C_dom"/>
</dbReference>
<feature type="compositionally biased region" description="Low complexity" evidence="1">
    <location>
        <begin position="840"/>
        <end position="875"/>
    </location>
</feature>
<dbReference type="Proteomes" id="UP000594975">
    <property type="component" value="Chromosome"/>
</dbReference>
<dbReference type="SMR" id="A0A199NW43"/>
<sequence length="1069" mass="115739">MSRLLSGRRRNHPAESSSAPGRRLRLSAAGALALLVALPLGAAPATAAPSEADGRSQETAAASCWEIKQNDPSAKSGTYWLWTPQLPQPQQFHCDQETDGGGWVMIGRGRENWKETYAGTGSAQDIADTPDGTGAFSTAQLPSTTVDALLNGQAPTELSDGIRLRRALDTSGSQWQEVRMQRKYSPRWTWTFRSQTPLTSFSFDNPSSGSSCSWWQIFCGSGSSYGSDYSTSRPTADQTTEYFGQPGNRAYNRVLFRESKDQGYVTGFGYDRSVRPGSVSSGVGQNPSSYLWSETNGWAQPFTQMYLRPKVRSSDLAGLQTAENGSYTASDRRELPNSGAEKTSWGATGYANGTRTEMNTQVQAFAEVDGTVFVGGNFAKLNRGSDAGESFDQSYLAGLDRDTTAPRQEFRPRLDGQVKAMAVVDGKLAIGGEFTHVNGEDRPGFAVLDPRTGALDPAWSDVRLENRTKTGVVQVKAMDVREGSLYLAGAFTHTTGPDTPAVWARNAVRIGIADRKPDRNWNPNFNGTVNGIGASTDGERVYAAGYFSRSKDSSAFRLAAVNASDAVQPREWNYKPSYTPASPDQVMWGFQFDVQDTDEGQVWVGGTEHMLHRYDSRTLQRTGSNITRDGGDFQSLSSSGRTLYGSCHCGDWTYQGAQYHSQNDSAWDVADEISLIGAWDEQTGSYLPEFNPDLKGPGGWGVWSSFTDSRGVLWAGGSLDRSVSVSGSSQWSGGFVRFAPRDVQPPAVPQSVAVTAGERDAVTWAPVAEKNVTYQVLRDGRVIGSTRENRLEVSHRDGARYAVRAMDSAQNHSATLVPVAAGQKPEEEQAPQTPEPTPTPEEQTSASPEEQPSPSASEQASAEPEPSASASPEEQTTAEPTPSATEQPRETALVEESDEWEYRQAETASDPSWNTDDPAQEDGWHRGTAPLGWGSKDLGTTLERAASKPLTTYYRKTVRLEKGHGDLRLRTWADDGLLLTVNGKEVRRENLPDGKITLSSYATAAPRTGAARKSPITVTIPAEDLPEEGEIVLGAEVHANYRSTPDSSFGLTAALLAPAGAAEDQEDAR</sequence>
<dbReference type="Gene3D" id="3.90.215.10">
    <property type="entry name" value="Gamma Fibrinogen, chain A, domain 1"/>
    <property type="match status" value="1"/>
</dbReference>
<evidence type="ECO:0000313" key="5">
    <source>
        <dbReference type="Proteomes" id="UP000053171"/>
    </source>
</evidence>
<accession>A0A199NW43</accession>
<dbReference type="InterPro" id="IPR013431">
    <property type="entry name" value="Delta_60_rpt"/>
</dbReference>
<dbReference type="InterPro" id="IPR014716">
    <property type="entry name" value="Fibrinogen_a/b/g_C_1"/>
</dbReference>